<keyword evidence="8" id="KW-1185">Reference proteome</keyword>
<reference evidence="7" key="1">
    <citation type="submission" date="2020-01" db="EMBL/GenBank/DDBJ databases">
        <authorList>
            <consortium name="DOE Joint Genome Institute"/>
            <person name="Haridas S."/>
            <person name="Albert R."/>
            <person name="Binder M."/>
            <person name="Bloem J."/>
            <person name="Labutti K."/>
            <person name="Salamov A."/>
            <person name="Andreopoulos B."/>
            <person name="Baker S.E."/>
            <person name="Barry K."/>
            <person name="Bills G."/>
            <person name="Bluhm B.H."/>
            <person name="Cannon C."/>
            <person name="Castanera R."/>
            <person name="Culley D.E."/>
            <person name="Daum C."/>
            <person name="Ezra D."/>
            <person name="Gonzalez J.B."/>
            <person name="Henrissat B."/>
            <person name="Kuo A."/>
            <person name="Liang C."/>
            <person name="Lipzen A."/>
            <person name="Lutzoni F."/>
            <person name="Magnuson J."/>
            <person name="Mondo S."/>
            <person name="Nolan M."/>
            <person name="Ohm R."/>
            <person name="Pangilinan J."/>
            <person name="Park H.-J."/>
            <person name="Ramirez L."/>
            <person name="Alfaro M."/>
            <person name="Sun H."/>
            <person name="Tritt A."/>
            <person name="Yoshinaga Y."/>
            <person name="Zwiers L.-H."/>
            <person name="Turgeon B.G."/>
            <person name="Goodwin S.B."/>
            <person name="Spatafora J.W."/>
            <person name="Crous P.W."/>
            <person name="Grigoriev I.V."/>
        </authorList>
    </citation>
    <scope>NUCLEOTIDE SEQUENCE</scope>
    <source>
        <strain evidence="7">P77</strain>
    </source>
</reference>
<evidence type="ECO:0000313" key="7">
    <source>
        <dbReference type="EMBL" id="KAF1829452.1"/>
    </source>
</evidence>
<dbReference type="Pfam" id="PF12697">
    <property type="entry name" value="Abhydrolase_6"/>
    <property type="match status" value="1"/>
</dbReference>
<evidence type="ECO:0000256" key="1">
    <source>
        <dbReference type="ARBA" id="ARBA00004275"/>
    </source>
</evidence>
<feature type="compositionally biased region" description="Low complexity" evidence="5">
    <location>
        <begin position="1"/>
        <end position="19"/>
    </location>
</feature>
<feature type="domain" description="AB hydrolase-1" evidence="6">
    <location>
        <begin position="76"/>
        <end position="315"/>
    </location>
</feature>
<dbReference type="InterPro" id="IPR000073">
    <property type="entry name" value="AB_hydrolase_1"/>
</dbReference>
<dbReference type="InterPro" id="IPR029058">
    <property type="entry name" value="AB_hydrolase_fold"/>
</dbReference>
<comment type="subcellular location">
    <subcellularLocation>
        <location evidence="1">Peroxisome</location>
    </subcellularLocation>
</comment>
<dbReference type="OrthoDB" id="8119704at2759"/>
<dbReference type="EMBL" id="ML975443">
    <property type="protein sequence ID" value="KAF1829452.1"/>
    <property type="molecule type" value="Genomic_DNA"/>
</dbReference>
<dbReference type="GO" id="GO:0016787">
    <property type="term" value="F:hydrolase activity"/>
    <property type="evidence" value="ECO:0007669"/>
    <property type="project" value="UniProtKB-KW"/>
</dbReference>
<keyword evidence="7" id="KW-0378">Hydrolase</keyword>
<proteinExistence type="inferred from homology"/>
<dbReference type="PANTHER" id="PTHR43194:SF2">
    <property type="entry name" value="PEROXISOMAL MEMBRANE PROTEIN LPX1"/>
    <property type="match status" value="1"/>
</dbReference>
<dbReference type="GO" id="GO:0005777">
    <property type="term" value="C:peroxisome"/>
    <property type="evidence" value="ECO:0007669"/>
    <property type="project" value="UniProtKB-SubCell"/>
</dbReference>
<evidence type="ECO:0000259" key="6">
    <source>
        <dbReference type="Pfam" id="PF12697"/>
    </source>
</evidence>
<keyword evidence="4" id="KW-0576">Peroxisome</keyword>
<evidence type="ECO:0000256" key="4">
    <source>
        <dbReference type="ARBA" id="ARBA00023140"/>
    </source>
</evidence>
<dbReference type="PANTHER" id="PTHR43194">
    <property type="entry name" value="HYDROLASE ALPHA/BETA FOLD FAMILY"/>
    <property type="match status" value="1"/>
</dbReference>
<organism evidence="7 8">
    <name type="scientific">Decorospora gaudefroyi</name>
    <dbReference type="NCBI Taxonomy" id="184978"/>
    <lineage>
        <taxon>Eukaryota</taxon>
        <taxon>Fungi</taxon>
        <taxon>Dikarya</taxon>
        <taxon>Ascomycota</taxon>
        <taxon>Pezizomycotina</taxon>
        <taxon>Dothideomycetes</taxon>
        <taxon>Pleosporomycetidae</taxon>
        <taxon>Pleosporales</taxon>
        <taxon>Pleosporineae</taxon>
        <taxon>Pleosporaceae</taxon>
        <taxon>Decorospora</taxon>
    </lineage>
</organism>
<accession>A0A6A5K536</accession>
<dbReference type="Gene3D" id="3.40.50.1820">
    <property type="entry name" value="alpha/beta hydrolase"/>
    <property type="match status" value="1"/>
</dbReference>
<sequence>MCIPTTYSSTTSTTSTTSTMPFGPFTLQWRTPSPNPPPPSPLPNGITRTYINTPGGPLELLCALPATPSPRPKPPLFFAHGGFGCAAVWHAYMTFFAARGYACYAISYRGHGASWYPSFWALFFSGRAAMAQDLVAGVREVERREGGRVAKGERVGVVLVAHSAGGALAQWVLGRGMVRVEGFCLLGGVPGFGSWSCYTFWAHQLSTPLNLLYYCFHPRYLLATTQQVHSAFFSPATPLSRVREFERLLSPYESMGWPLQALPAFVTGPDVVQAIGGWKPRGGAAGVAPRFLVLAAELDVLCTPPVLRDAASRYRDAFPACVRAGKLDGVSEGDVRDDEDWDGVTFKVVRGLGHHLQNHVEWERGAEELLSWADNL</sequence>
<gene>
    <name evidence="7" type="ORF">BDW02DRAFT_573979</name>
</gene>
<protein>
    <submittedName>
        <fullName evidence="7">Alpha/beta-hydrolase</fullName>
    </submittedName>
</protein>
<dbReference type="InterPro" id="IPR050228">
    <property type="entry name" value="Carboxylesterase_BioH"/>
</dbReference>
<keyword evidence="3" id="KW-0843">Virulence</keyword>
<dbReference type="Proteomes" id="UP000800040">
    <property type="component" value="Unassembled WGS sequence"/>
</dbReference>
<comment type="similarity">
    <text evidence="2">Belongs to the AB hydrolase superfamily. AKT2 hydrolase family.</text>
</comment>
<evidence type="ECO:0000313" key="8">
    <source>
        <dbReference type="Proteomes" id="UP000800040"/>
    </source>
</evidence>
<name>A0A6A5K536_9PLEO</name>
<dbReference type="SUPFAM" id="SSF53474">
    <property type="entry name" value="alpha/beta-Hydrolases"/>
    <property type="match status" value="1"/>
</dbReference>
<evidence type="ECO:0000256" key="5">
    <source>
        <dbReference type="SAM" id="MobiDB-lite"/>
    </source>
</evidence>
<evidence type="ECO:0000256" key="2">
    <source>
        <dbReference type="ARBA" id="ARBA00005668"/>
    </source>
</evidence>
<feature type="region of interest" description="Disordered" evidence="5">
    <location>
        <begin position="1"/>
        <end position="20"/>
    </location>
</feature>
<evidence type="ECO:0000256" key="3">
    <source>
        <dbReference type="ARBA" id="ARBA00023026"/>
    </source>
</evidence>
<dbReference type="AlphaFoldDB" id="A0A6A5K536"/>